<keyword evidence="3" id="KW-1185">Reference proteome</keyword>
<evidence type="ECO:0000313" key="3">
    <source>
        <dbReference type="Proteomes" id="UP001642484"/>
    </source>
</evidence>
<evidence type="ECO:0000313" key="2">
    <source>
        <dbReference type="EMBL" id="CAK9021960.1"/>
    </source>
</evidence>
<comment type="caution">
    <text evidence="2">The sequence shown here is derived from an EMBL/GenBank/DDBJ whole genome shotgun (WGS) entry which is preliminary data.</text>
</comment>
<accession>A0ABP0K5A3</accession>
<evidence type="ECO:0000256" key="1">
    <source>
        <dbReference type="SAM" id="MobiDB-lite"/>
    </source>
</evidence>
<name>A0ABP0K5A3_9DINO</name>
<proteinExistence type="predicted"/>
<feature type="compositionally biased region" description="Basic and acidic residues" evidence="1">
    <location>
        <begin position="556"/>
        <end position="572"/>
    </location>
</feature>
<reference evidence="2 3" key="1">
    <citation type="submission" date="2024-02" db="EMBL/GenBank/DDBJ databases">
        <authorList>
            <person name="Chen Y."/>
            <person name="Shah S."/>
            <person name="Dougan E. K."/>
            <person name="Thang M."/>
            <person name="Chan C."/>
        </authorList>
    </citation>
    <scope>NUCLEOTIDE SEQUENCE [LARGE SCALE GENOMIC DNA]</scope>
</reference>
<dbReference type="EMBL" id="CAXAMN010007557">
    <property type="protein sequence ID" value="CAK9021960.1"/>
    <property type="molecule type" value="Genomic_DNA"/>
</dbReference>
<feature type="region of interest" description="Disordered" evidence="1">
    <location>
        <begin position="537"/>
        <end position="578"/>
    </location>
</feature>
<dbReference type="Proteomes" id="UP001642484">
    <property type="component" value="Unassembled WGS sequence"/>
</dbReference>
<gene>
    <name evidence="2" type="ORF">CCMP2556_LOCUS14640</name>
</gene>
<organism evidence="2 3">
    <name type="scientific">Durusdinium trenchii</name>
    <dbReference type="NCBI Taxonomy" id="1381693"/>
    <lineage>
        <taxon>Eukaryota</taxon>
        <taxon>Sar</taxon>
        <taxon>Alveolata</taxon>
        <taxon>Dinophyceae</taxon>
        <taxon>Suessiales</taxon>
        <taxon>Symbiodiniaceae</taxon>
        <taxon>Durusdinium</taxon>
    </lineage>
</organism>
<protein>
    <submittedName>
        <fullName evidence="2">Uncharacterized protein</fullName>
    </submittedName>
</protein>
<sequence length="578" mass="65597">MAWVWHGILKRLMRLAKFCTGDQCRYGLKDPEAYSHQQLIGHNRFGLRSKLAASYRKELCRAICRGILQSVQIDYVANVATPAVFAAGDEEVDDFEEPQQMEDHPMGVSEHPGETEDFWSVEGLLRVHVIPFTPTASMEMPIPFEQLLDGRRTHMVFEDESKQVKDGGWMRNHLDNRWQADQYWTGRTEFRFKGEGPRDLQPLLEESGVGEGEALETPPVRKQKVKNYDKTLKRRRVRTRQLQRRFWTVVEDPVSKDLLQRTLDMMIEQGVGERLRIHVEDELGREWAAHESAHAEVTLILASRTARRMKKPQPHAGPQEVPLRGSYLLLGSGQALSTQWEEWHRMAAAAQIRPLVAKDRALMAAREGFANVANSESLHRAELRQVRPSRGILLAVSPEQLSLAVDDEIQQWLIDAKETELIDAMPAAGGTGFLDLRRAPKPDPMPLQNEEEPQPFALDREMPYSPSEAPSLIEEMPAVDAPAEAEPDDAAPPEPAPEDQSLTLILMITIHHHQQQEMHIEALTPAETAAAVDTQYATLQHQRKQPQARDEDEDMDGGHRDVRGQRKGEGKQSGHRRQ</sequence>